<feature type="transmembrane region" description="Helical" evidence="15">
    <location>
        <begin position="280"/>
        <end position="300"/>
    </location>
</feature>
<dbReference type="GO" id="GO:0030295">
    <property type="term" value="F:protein kinase activator activity"/>
    <property type="evidence" value="ECO:0007669"/>
    <property type="project" value="TreeGrafter"/>
</dbReference>
<dbReference type="Pfam" id="PF00512">
    <property type="entry name" value="HisKA"/>
    <property type="match status" value="1"/>
</dbReference>
<evidence type="ECO:0000256" key="14">
    <source>
        <dbReference type="SAM" id="Coils"/>
    </source>
</evidence>
<dbReference type="Proteomes" id="UP000177579">
    <property type="component" value="Unassembled WGS sequence"/>
</dbReference>
<dbReference type="GO" id="GO:0005524">
    <property type="term" value="F:ATP binding"/>
    <property type="evidence" value="ECO:0007669"/>
    <property type="project" value="UniProtKB-KW"/>
</dbReference>
<dbReference type="PROSITE" id="PS50109">
    <property type="entry name" value="HIS_KIN"/>
    <property type="match status" value="1"/>
</dbReference>
<dbReference type="InterPro" id="IPR003594">
    <property type="entry name" value="HATPase_dom"/>
</dbReference>
<dbReference type="Gene3D" id="3.30.450.20">
    <property type="entry name" value="PAS domain"/>
    <property type="match status" value="2"/>
</dbReference>
<dbReference type="PANTHER" id="PTHR42878:SF7">
    <property type="entry name" value="SENSOR HISTIDINE KINASE GLRK"/>
    <property type="match status" value="1"/>
</dbReference>
<dbReference type="SMART" id="SM00304">
    <property type="entry name" value="HAMP"/>
    <property type="match status" value="1"/>
</dbReference>
<dbReference type="FunFam" id="3.30.565.10:FF:000006">
    <property type="entry name" value="Sensor histidine kinase WalK"/>
    <property type="match status" value="1"/>
</dbReference>
<dbReference type="InterPro" id="IPR029016">
    <property type="entry name" value="GAF-like_dom_sf"/>
</dbReference>
<keyword evidence="10" id="KW-0067">ATP-binding</keyword>
<dbReference type="EC" id="2.7.13.3" evidence="3"/>
<dbReference type="GO" id="GO:0000155">
    <property type="term" value="F:phosphorelay sensor kinase activity"/>
    <property type="evidence" value="ECO:0007669"/>
    <property type="project" value="InterPro"/>
</dbReference>
<dbReference type="InterPro" id="IPR033479">
    <property type="entry name" value="dCache_1"/>
</dbReference>
<dbReference type="SUPFAM" id="SSF158472">
    <property type="entry name" value="HAMP domain-like"/>
    <property type="match status" value="1"/>
</dbReference>
<dbReference type="Pfam" id="PF02518">
    <property type="entry name" value="HATPase_c"/>
    <property type="match status" value="1"/>
</dbReference>
<dbReference type="CDD" id="cd06225">
    <property type="entry name" value="HAMP"/>
    <property type="match status" value="1"/>
</dbReference>
<reference evidence="18 19" key="1">
    <citation type="journal article" date="2016" name="Nat. Commun.">
        <title>Thousands of microbial genomes shed light on interconnected biogeochemical processes in an aquifer system.</title>
        <authorList>
            <person name="Anantharaman K."/>
            <person name="Brown C.T."/>
            <person name="Hug L.A."/>
            <person name="Sharon I."/>
            <person name="Castelle C.J."/>
            <person name="Probst A.J."/>
            <person name="Thomas B.C."/>
            <person name="Singh A."/>
            <person name="Wilkins M.J."/>
            <person name="Karaoz U."/>
            <person name="Brodie E.L."/>
            <person name="Williams K.H."/>
            <person name="Hubbard S.S."/>
            <person name="Banfield J.F."/>
        </authorList>
    </citation>
    <scope>NUCLEOTIDE SEQUENCE [LARGE SCALE GENOMIC DNA]</scope>
</reference>
<keyword evidence="11 15" id="KW-1133">Transmembrane helix</keyword>
<evidence type="ECO:0000256" key="3">
    <source>
        <dbReference type="ARBA" id="ARBA00012438"/>
    </source>
</evidence>
<evidence type="ECO:0000313" key="19">
    <source>
        <dbReference type="Proteomes" id="UP000177579"/>
    </source>
</evidence>
<evidence type="ECO:0000256" key="6">
    <source>
        <dbReference type="ARBA" id="ARBA00022679"/>
    </source>
</evidence>
<dbReference type="PANTHER" id="PTHR42878">
    <property type="entry name" value="TWO-COMPONENT HISTIDINE KINASE"/>
    <property type="match status" value="1"/>
</dbReference>
<keyword evidence="12" id="KW-0902">Two-component regulatory system</keyword>
<comment type="catalytic activity">
    <reaction evidence="1">
        <text>ATP + protein L-histidine = ADP + protein N-phospho-L-histidine.</text>
        <dbReference type="EC" id="2.7.13.3"/>
    </reaction>
</comment>
<dbReference type="FunFam" id="1.10.287.130:FF:000001">
    <property type="entry name" value="Two-component sensor histidine kinase"/>
    <property type="match status" value="1"/>
</dbReference>
<keyword evidence="5" id="KW-0597">Phosphoprotein</keyword>
<dbReference type="GO" id="GO:0000156">
    <property type="term" value="F:phosphorelay response regulator activity"/>
    <property type="evidence" value="ECO:0007669"/>
    <property type="project" value="TreeGrafter"/>
</dbReference>
<accession>A0A1F5TS78</accession>
<evidence type="ECO:0000256" key="12">
    <source>
        <dbReference type="ARBA" id="ARBA00023012"/>
    </source>
</evidence>
<evidence type="ECO:0000256" key="11">
    <source>
        <dbReference type="ARBA" id="ARBA00022989"/>
    </source>
</evidence>
<evidence type="ECO:0000256" key="7">
    <source>
        <dbReference type="ARBA" id="ARBA00022692"/>
    </source>
</evidence>
<dbReference type="GO" id="GO:0007234">
    <property type="term" value="P:osmosensory signaling via phosphorelay pathway"/>
    <property type="evidence" value="ECO:0007669"/>
    <property type="project" value="TreeGrafter"/>
</dbReference>
<sequence>MVTAPIKIKFRTKFFILLILVSVTPLLLLYFLLPFRIEEETKKILVEDFKEHAHHTSVTVESFFDRIEQDVILLSKNRIIESPETGTEEKLKELQKMKEVRNIYDDIILINKDGNVLTSTSFNYRGAWESRDYFQEALQEKVVLSDAHLILEPKKLVLVAVAPVFFGNEVSSVVAIQLDMQHVWSLIKNFTSDEEYYLVNNNGRLISEYENMDIFEEFKTKEDVKCSLRFKEYTKDGQKILETSAPIMKNKIYKGEGCWNLIFTKNESGLLVYINGIERLIFLILFLAILLSVLVSAFLARSISAPIEQLVIATKEFARGNFNFKTKIKANNELKMLGDSFNKTGEEILKSHNLEKIYSRKLEDEVREKTEKLTKTLNSMKRDKDNLESQRVATLNILEDISESQKEMEDLNIKLKKRTGELEALRKLGNDLSGVLDMEEAVTVINQYLDSFLDFSTVTYLIINPIREEELIYSTYLKEDVSENFVEEVKNDLLKFIANETDSELLSIKKILSIVKPHIFGKRLNNKNESKIISKIIFPLRMGSYSLGAIQIASSKPGLFSNTQNGMTSAMVATFSLSVAKLHTLIRSQHSKTISLVQSLNDGVVMFNMEKSVVLTNKAILDFTGFSSDHFNLYEFDKLFSTVDVKKMINQMFREGNIVHISEIQFKNKFYEFLTTPVKDSFGKIVGGAIILHDITHLKEIDKMKTEFVSVASHQLRTPLTAIKLFTEMLINGDVGELQDRQKQYLGDIYESTTRMVRLVNDLLSLSRLESGRLRVEPVDTNMISFIQSIIEEIVPLASSKNIKIVFEKIVDELPSVAIDPTLMRQVINNLITNAVRYSLGRKEGLVNVNIKKKEKNIEISIKDNGIGIPKEVQSRIFEKFFRADNAIKSETEGTGLGLYVSKMIVESSGGKIWFKSEKNKGTTFFISIPVGGMKRKKGEKTLAGSSGEVSYS</sequence>
<dbReference type="Gene3D" id="3.30.565.10">
    <property type="entry name" value="Histidine kinase-like ATPase, C-terminal domain"/>
    <property type="match status" value="1"/>
</dbReference>
<keyword evidence="8" id="KW-0547">Nucleotide-binding</keyword>
<feature type="coiled-coil region" evidence="14">
    <location>
        <begin position="363"/>
        <end position="428"/>
    </location>
</feature>
<feature type="transmembrane region" description="Helical" evidence="15">
    <location>
        <begin position="14"/>
        <end position="33"/>
    </location>
</feature>
<dbReference type="AlphaFoldDB" id="A0A1F5TS78"/>
<dbReference type="InterPro" id="IPR029151">
    <property type="entry name" value="Sensor-like_sf"/>
</dbReference>
<dbReference type="SUPFAM" id="SSF55874">
    <property type="entry name" value="ATPase domain of HSP90 chaperone/DNA topoisomerase II/histidine kinase"/>
    <property type="match status" value="1"/>
</dbReference>
<dbReference type="InterPro" id="IPR000014">
    <property type="entry name" value="PAS"/>
</dbReference>
<dbReference type="InterPro" id="IPR036890">
    <property type="entry name" value="HATPase_C_sf"/>
</dbReference>
<dbReference type="CDD" id="cd00075">
    <property type="entry name" value="HATPase"/>
    <property type="match status" value="1"/>
</dbReference>
<dbReference type="CDD" id="cd00082">
    <property type="entry name" value="HisKA"/>
    <property type="match status" value="1"/>
</dbReference>
<evidence type="ECO:0000256" key="15">
    <source>
        <dbReference type="SAM" id="Phobius"/>
    </source>
</evidence>
<dbReference type="SUPFAM" id="SSF103190">
    <property type="entry name" value="Sensory domain-like"/>
    <property type="match status" value="1"/>
</dbReference>
<gene>
    <name evidence="18" type="ORF">A2531_05355</name>
</gene>
<evidence type="ECO:0000313" key="18">
    <source>
        <dbReference type="EMBL" id="OGF41826.1"/>
    </source>
</evidence>
<dbReference type="InterPro" id="IPR050351">
    <property type="entry name" value="BphY/WalK/GraS-like"/>
</dbReference>
<dbReference type="InterPro" id="IPR003661">
    <property type="entry name" value="HisK_dim/P_dom"/>
</dbReference>
<dbReference type="InterPro" id="IPR036097">
    <property type="entry name" value="HisK_dim/P_sf"/>
</dbReference>
<keyword evidence="9" id="KW-0418">Kinase</keyword>
<comment type="caution">
    <text evidence="18">The sequence shown here is derived from an EMBL/GenBank/DDBJ whole genome shotgun (WGS) entry which is preliminary data.</text>
</comment>
<dbReference type="Gene3D" id="1.10.287.130">
    <property type="match status" value="1"/>
</dbReference>
<evidence type="ECO:0000256" key="1">
    <source>
        <dbReference type="ARBA" id="ARBA00000085"/>
    </source>
</evidence>
<evidence type="ECO:0000256" key="10">
    <source>
        <dbReference type="ARBA" id="ARBA00022840"/>
    </source>
</evidence>
<dbReference type="PRINTS" id="PR00344">
    <property type="entry name" value="BCTRLSENSOR"/>
</dbReference>
<feature type="domain" description="HAMP" evidence="17">
    <location>
        <begin position="301"/>
        <end position="353"/>
    </location>
</feature>
<evidence type="ECO:0000256" key="9">
    <source>
        <dbReference type="ARBA" id="ARBA00022777"/>
    </source>
</evidence>
<organism evidence="18 19">
    <name type="scientific">Candidatus Falkowbacteria bacterium RIFOXYD2_FULL_34_120</name>
    <dbReference type="NCBI Taxonomy" id="1798007"/>
    <lineage>
        <taxon>Bacteria</taxon>
        <taxon>Candidatus Falkowiibacteriota</taxon>
    </lineage>
</organism>
<dbReference type="SMART" id="SM00387">
    <property type="entry name" value="HATPase_c"/>
    <property type="match status" value="1"/>
</dbReference>
<comment type="subcellular location">
    <subcellularLocation>
        <location evidence="2">Cell membrane</location>
        <topology evidence="2">Multi-pass membrane protein</topology>
    </subcellularLocation>
</comment>
<evidence type="ECO:0000256" key="2">
    <source>
        <dbReference type="ARBA" id="ARBA00004651"/>
    </source>
</evidence>
<proteinExistence type="predicted"/>
<evidence type="ECO:0000256" key="13">
    <source>
        <dbReference type="ARBA" id="ARBA00023136"/>
    </source>
</evidence>
<evidence type="ECO:0000259" key="17">
    <source>
        <dbReference type="PROSITE" id="PS50885"/>
    </source>
</evidence>
<evidence type="ECO:0000256" key="4">
    <source>
        <dbReference type="ARBA" id="ARBA00022475"/>
    </source>
</evidence>
<dbReference type="EMBL" id="MFGO01000004">
    <property type="protein sequence ID" value="OGF41826.1"/>
    <property type="molecule type" value="Genomic_DNA"/>
</dbReference>
<dbReference type="Gene3D" id="6.10.340.10">
    <property type="match status" value="1"/>
</dbReference>
<feature type="domain" description="Histidine kinase" evidence="16">
    <location>
        <begin position="711"/>
        <end position="933"/>
    </location>
</feature>
<dbReference type="Pfam" id="PF13426">
    <property type="entry name" value="PAS_9"/>
    <property type="match status" value="1"/>
</dbReference>
<evidence type="ECO:0000256" key="8">
    <source>
        <dbReference type="ARBA" id="ARBA00022741"/>
    </source>
</evidence>
<dbReference type="InterPro" id="IPR005467">
    <property type="entry name" value="His_kinase_dom"/>
</dbReference>
<keyword evidence="7 15" id="KW-0812">Transmembrane</keyword>
<dbReference type="SMART" id="SM00388">
    <property type="entry name" value="HisKA"/>
    <property type="match status" value="1"/>
</dbReference>
<dbReference type="Pfam" id="PF00672">
    <property type="entry name" value="HAMP"/>
    <property type="match status" value="1"/>
</dbReference>
<dbReference type="SUPFAM" id="SSF55785">
    <property type="entry name" value="PYP-like sensor domain (PAS domain)"/>
    <property type="match status" value="1"/>
</dbReference>
<evidence type="ECO:0000259" key="16">
    <source>
        <dbReference type="PROSITE" id="PS50109"/>
    </source>
</evidence>
<dbReference type="InterPro" id="IPR003660">
    <property type="entry name" value="HAMP_dom"/>
</dbReference>
<dbReference type="SUPFAM" id="SSF47384">
    <property type="entry name" value="Homodimeric domain of signal transducing histidine kinase"/>
    <property type="match status" value="1"/>
</dbReference>
<dbReference type="GO" id="GO:0005886">
    <property type="term" value="C:plasma membrane"/>
    <property type="evidence" value="ECO:0007669"/>
    <property type="project" value="UniProtKB-SubCell"/>
</dbReference>
<dbReference type="InterPro" id="IPR035965">
    <property type="entry name" value="PAS-like_dom_sf"/>
</dbReference>
<name>A0A1F5TS78_9BACT</name>
<keyword evidence="6" id="KW-0808">Transferase</keyword>
<evidence type="ECO:0000256" key="5">
    <source>
        <dbReference type="ARBA" id="ARBA00022553"/>
    </source>
</evidence>
<dbReference type="PROSITE" id="PS50885">
    <property type="entry name" value="HAMP"/>
    <property type="match status" value="1"/>
</dbReference>
<keyword evidence="14" id="KW-0175">Coiled coil</keyword>
<protein>
    <recommendedName>
        <fullName evidence="3">histidine kinase</fullName>
        <ecNumber evidence="3">2.7.13.3</ecNumber>
    </recommendedName>
</protein>
<dbReference type="Gene3D" id="3.30.450.40">
    <property type="match status" value="1"/>
</dbReference>
<keyword evidence="4" id="KW-1003">Cell membrane</keyword>
<dbReference type="InterPro" id="IPR004358">
    <property type="entry name" value="Sig_transdc_His_kin-like_C"/>
</dbReference>
<dbReference type="Pfam" id="PF02743">
    <property type="entry name" value="dCache_1"/>
    <property type="match status" value="1"/>
</dbReference>
<keyword evidence="13 15" id="KW-0472">Membrane</keyword>